<sequence length="204" mass="22481">MGQPNHESRCLGSVIVDRLRSPRSRQNTTIPSFLALAWVACVPLVGHFYCAVLLKRPRNHPASATLTLWRQHGEHLHGPKAPYKMIHMEILGYYQALGGSCSHESAPYALSRGVKVNPHAELRDSRAQSLGCPLEANMYYFKGSSGVDFEVLGLIFAGSLRNRRPSVQGKSYAEIKVFDHGMVTLRSSCWDSQIVNPGPISAAP</sequence>
<feature type="transmembrane region" description="Helical" evidence="1">
    <location>
        <begin position="33"/>
        <end position="54"/>
    </location>
</feature>
<reference evidence="2 3" key="1">
    <citation type="journal article" date="2011" name="PLoS Genet.">
        <title>Comparative genomic analysis of human fungal pathogens causing paracoccidioidomycosis.</title>
        <authorList>
            <person name="Desjardins C.A."/>
            <person name="Champion M.D."/>
            <person name="Holder J.W."/>
            <person name="Muszewska A."/>
            <person name="Goldberg J."/>
            <person name="Bailao A.M."/>
            <person name="Brigido M.M."/>
            <person name="Ferreira M.E."/>
            <person name="Garcia A.M."/>
            <person name="Grynberg M."/>
            <person name="Gujja S."/>
            <person name="Heiman D.I."/>
            <person name="Henn M.R."/>
            <person name="Kodira C.D."/>
            <person name="Leon-Narvaez H."/>
            <person name="Longo L.V."/>
            <person name="Ma L.J."/>
            <person name="Malavazi I."/>
            <person name="Matsuo A.L."/>
            <person name="Morais F.V."/>
            <person name="Pereira M."/>
            <person name="Rodriguez-Brito S."/>
            <person name="Sakthikumar S."/>
            <person name="Salem-Izacc S.M."/>
            <person name="Sykes S.M."/>
            <person name="Teixeira M.M."/>
            <person name="Vallejo M.C."/>
            <person name="Walter M.E."/>
            <person name="Yandava C."/>
            <person name="Young S."/>
            <person name="Zeng Q."/>
            <person name="Zucker J."/>
            <person name="Felipe M.S."/>
            <person name="Goldman G.H."/>
            <person name="Haas B.J."/>
            <person name="McEwen J.G."/>
            <person name="Nino-Vega G."/>
            <person name="Puccia R."/>
            <person name="San-Blas G."/>
            <person name="Soares C.M."/>
            <person name="Birren B.W."/>
            <person name="Cuomo C.A."/>
        </authorList>
    </citation>
    <scope>NUCLEOTIDE SEQUENCE [LARGE SCALE GENOMIC DNA]</scope>
    <source>
        <strain evidence="3">ATCC MYA-826 / Pb01</strain>
    </source>
</reference>
<evidence type="ECO:0000256" key="1">
    <source>
        <dbReference type="SAM" id="Phobius"/>
    </source>
</evidence>
<organism evidence="2 3">
    <name type="scientific">Paracoccidioides lutzii (strain ATCC MYA-826 / Pb01)</name>
    <name type="common">Paracoccidioides brasiliensis</name>
    <dbReference type="NCBI Taxonomy" id="502779"/>
    <lineage>
        <taxon>Eukaryota</taxon>
        <taxon>Fungi</taxon>
        <taxon>Dikarya</taxon>
        <taxon>Ascomycota</taxon>
        <taxon>Pezizomycotina</taxon>
        <taxon>Eurotiomycetes</taxon>
        <taxon>Eurotiomycetidae</taxon>
        <taxon>Onygenales</taxon>
        <taxon>Ajellomycetaceae</taxon>
        <taxon>Paracoccidioides</taxon>
    </lineage>
</organism>
<evidence type="ECO:0000313" key="3">
    <source>
        <dbReference type="Proteomes" id="UP000002059"/>
    </source>
</evidence>
<dbReference type="Proteomes" id="UP000002059">
    <property type="component" value="Partially assembled WGS sequence"/>
</dbReference>
<dbReference type="VEuPathDB" id="FungiDB:PAAG_01379"/>
<proteinExistence type="predicted"/>
<dbReference type="RefSeq" id="XP_015701240.1">
    <property type="nucleotide sequence ID" value="XM_015844332.1"/>
</dbReference>
<evidence type="ECO:0000313" key="2">
    <source>
        <dbReference type="EMBL" id="EEH38917.2"/>
    </source>
</evidence>
<accession>C1GS84</accession>
<keyword evidence="1" id="KW-1133">Transmembrane helix</keyword>
<dbReference type="HOGENOM" id="CLU_1343627_0_0_1"/>
<name>C1GS84_PARBA</name>
<dbReference type="GeneID" id="9099658"/>
<keyword evidence="1" id="KW-0472">Membrane</keyword>
<dbReference type="EMBL" id="KN293994">
    <property type="protein sequence ID" value="EEH38917.2"/>
    <property type="molecule type" value="Genomic_DNA"/>
</dbReference>
<keyword evidence="1" id="KW-0812">Transmembrane</keyword>
<dbReference type="AlphaFoldDB" id="C1GS84"/>
<keyword evidence="3" id="KW-1185">Reference proteome</keyword>
<protein>
    <submittedName>
        <fullName evidence="2">Uncharacterized protein</fullName>
    </submittedName>
</protein>
<dbReference type="KEGG" id="pbl:PAAG_01379"/>
<gene>
    <name evidence="2" type="ORF">PAAG_01379</name>
</gene>